<dbReference type="FunFam" id="3.40.50.150:FF:000013">
    <property type="entry name" value="Spermidine synthase"/>
    <property type="match status" value="1"/>
</dbReference>
<dbReference type="GO" id="GO:0008295">
    <property type="term" value="P:spermidine biosynthetic process"/>
    <property type="evidence" value="ECO:0007669"/>
    <property type="project" value="TreeGrafter"/>
</dbReference>
<dbReference type="eggNOG" id="KOG1562">
    <property type="taxonomic scope" value="Eukaryota"/>
</dbReference>
<dbReference type="SUPFAM" id="SSF53335">
    <property type="entry name" value="S-adenosyl-L-methionine-dependent methyltransferases"/>
    <property type="match status" value="1"/>
</dbReference>
<dbReference type="PROSITE" id="PS51006">
    <property type="entry name" value="PABS_2"/>
    <property type="match status" value="1"/>
</dbReference>
<evidence type="ECO:0000259" key="5">
    <source>
        <dbReference type="PROSITE" id="PS51006"/>
    </source>
</evidence>
<dbReference type="GO" id="GO:0005829">
    <property type="term" value="C:cytosol"/>
    <property type="evidence" value="ECO:0007669"/>
    <property type="project" value="TreeGrafter"/>
</dbReference>
<dbReference type="PANTHER" id="PTHR11558">
    <property type="entry name" value="SPERMIDINE/SPERMINE SYNTHASE"/>
    <property type="match status" value="1"/>
</dbReference>
<evidence type="ECO:0000256" key="1">
    <source>
        <dbReference type="ARBA" id="ARBA00007867"/>
    </source>
</evidence>
<dbReference type="Proteomes" id="UP000015104">
    <property type="component" value="Unassembled WGS sequence"/>
</dbReference>
<evidence type="ECO:0000313" key="7">
    <source>
        <dbReference type="Proteomes" id="UP000015104"/>
    </source>
</evidence>
<accession>T1K5M2</accession>
<dbReference type="Gene3D" id="2.30.140.10">
    <property type="entry name" value="Spermidine synthase, tetramerisation domain"/>
    <property type="match status" value="1"/>
</dbReference>
<dbReference type="InterPro" id="IPR001045">
    <property type="entry name" value="Spermi_synthase"/>
</dbReference>
<dbReference type="EMBL" id="CAEY01001590">
    <property type="status" value="NOT_ANNOTATED_CDS"/>
    <property type="molecule type" value="Genomic_DNA"/>
</dbReference>
<dbReference type="InterPro" id="IPR029063">
    <property type="entry name" value="SAM-dependent_MTases_sf"/>
</dbReference>
<keyword evidence="2 3" id="KW-0808">Transferase</keyword>
<feature type="active site" description="Proton acceptor" evidence="3">
    <location>
        <position position="163"/>
    </location>
</feature>
<dbReference type="NCBIfam" id="TIGR00417">
    <property type="entry name" value="speE"/>
    <property type="match status" value="1"/>
</dbReference>
<dbReference type="HOGENOM" id="CLU_048199_1_0_1"/>
<feature type="domain" description="PABS" evidence="5">
    <location>
        <begin position="6"/>
        <end position="243"/>
    </location>
</feature>
<keyword evidence="3" id="KW-0620">Polyamine biosynthesis</keyword>
<evidence type="ECO:0000256" key="4">
    <source>
        <dbReference type="RuleBase" id="RU003836"/>
    </source>
</evidence>
<dbReference type="Pfam" id="PF17284">
    <property type="entry name" value="Spermine_synt_N"/>
    <property type="match status" value="1"/>
</dbReference>
<dbReference type="STRING" id="32264.T1K5M2"/>
<dbReference type="PROSITE" id="PS01330">
    <property type="entry name" value="PABS_1"/>
    <property type="match status" value="1"/>
</dbReference>
<reference evidence="7" key="1">
    <citation type="submission" date="2011-08" db="EMBL/GenBank/DDBJ databases">
        <authorList>
            <person name="Rombauts S."/>
        </authorList>
    </citation>
    <scope>NUCLEOTIDE SEQUENCE</scope>
    <source>
        <strain evidence="7">London</strain>
    </source>
</reference>
<evidence type="ECO:0000256" key="3">
    <source>
        <dbReference type="PROSITE-ProRule" id="PRU00354"/>
    </source>
</evidence>
<keyword evidence="7" id="KW-1185">Reference proteome</keyword>
<gene>
    <name evidence="6" type="primary">107360640</name>
</gene>
<proteinExistence type="inferred from homology"/>
<dbReference type="OrthoDB" id="38125at2759"/>
<dbReference type="EnsemblMetazoa" id="tetur05g06780.1">
    <property type="protein sequence ID" value="tetur05g06780.1"/>
    <property type="gene ID" value="tetur05g06780"/>
</dbReference>
<organism evidence="6 7">
    <name type="scientific">Tetranychus urticae</name>
    <name type="common">Two-spotted spider mite</name>
    <dbReference type="NCBI Taxonomy" id="32264"/>
    <lineage>
        <taxon>Eukaryota</taxon>
        <taxon>Metazoa</taxon>
        <taxon>Ecdysozoa</taxon>
        <taxon>Arthropoda</taxon>
        <taxon>Chelicerata</taxon>
        <taxon>Arachnida</taxon>
        <taxon>Acari</taxon>
        <taxon>Acariformes</taxon>
        <taxon>Trombidiformes</taxon>
        <taxon>Prostigmata</taxon>
        <taxon>Eleutherengona</taxon>
        <taxon>Raphignathae</taxon>
        <taxon>Tetranychoidea</taxon>
        <taxon>Tetranychidae</taxon>
        <taxon>Tetranychus</taxon>
    </lineage>
</organism>
<dbReference type="PANTHER" id="PTHR11558:SF11">
    <property type="entry name" value="SPERMIDINE SYNTHASE"/>
    <property type="match status" value="1"/>
</dbReference>
<dbReference type="NCBIfam" id="NF002010">
    <property type="entry name" value="PRK00811.1"/>
    <property type="match status" value="1"/>
</dbReference>
<evidence type="ECO:0000256" key="2">
    <source>
        <dbReference type="ARBA" id="ARBA00022679"/>
    </source>
</evidence>
<dbReference type="InterPro" id="IPR035246">
    <property type="entry name" value="Spermidine_synt_N"/>
</dbReference>
<dbReference type="CDD" id="cd02440">
    <property type="entry name" value="AdoMet_MTases"/>
    <property type="match status" value="1"/>
</dbReference>
<comment type="similarity">
    <text evidence="1 4">Belongs to the spermidine/spermine synthase family.</text>
</comment>
<dbReference type="AlphaFoldDB" id="T1K5M2"/>
<dbReference type="InterPro" id="IPR030373">
    <property type="entry name" value="PABS_CS"/>
</dbReference>
<dbReference type="HAMAP" id="MF_00198">
    <property type="entry name" value="Spermidine_synth"/>
    <property type="match status" value="1"/>
</dbReference>
<protein>
    <recommendedName>
        <fullName evidence="5">PABS domain-containing protein</fullName>
    </recommendedName>
</protein>
<evidence type="ECO:0000313" key="6">
    <source>
        <dbReference type="EnsemblMetazoa" id="tetur05g06780.1"/>
    </source>
</evidence>
<dbReference type="InterPro" id="IPR030374">
    <property type="entry name" value="PABS"/>
</dbReference>
<sequence length="295" mass="33215">MDSYIKGYFCEKDIADDCDKIISAVKCDKLIHAEKTKYQDLVVFESDVLGRCLALDGAMQLTEKDEFSYQEMISFLPLNSHPNPKKVLIVGGGDGGVIRECLKHPSVESITLCEIDERVVEVSKKYLPFMASSFNDPKVKVLIGDGYAYIRENKDAFDVIITDSSDPKGPAVSLFQKEYYQSLKECLRSGGIIACQAETIWFHLHLIKFLYATASELFASVAYALTLVPTYPSGQIGFLLACKDKKINFGEPIHKLTDEQVAEMKLKYYSTEIHRASFVLPNFVRNELKTETQSK</sequence>
<dbReference type="Pfam" id="PF01564">
    <property type="entry name" value="Spermine_synth"/>
    <property type="match status" value="1"/>
</dbReference>
<dbReference type="Gene3D" id="3.40.50.150">
    <property type="entry name" value="Vaccinia Virus protein VP39"/>
    <property type="match status" value="1"/>
</dbReference>
<dbReference type="InterPro" id="IPR037163">
    <property type="entry name" value="Spermidine_synt_N_sf"/>
</dbReference>
<dbReference type="OMA" id="FLYHEMM"/>
<name>T1K5M2_TETUR</name>
<reference evidence="6" key="2">
    <citation type="submission" date="2015-06" db="UniProtKB">
        <authorList>
            <consortium name="EnsemblMetazoa"/>
        </authorList>
    </citation>
    <scope>IDENTIFICATION</scope>
</reference>
<dbReference type="GO" id="GO:0004766">
    <property type="term" value="F:spermidine synthase activity"/>
    <property type="evidence" value="ECO:0007669"/>
    <property type="project" value="TreeGrafter"/>
</dbReference>
<dbReference type="KEGG" id="tut:107360640"/>
<dbReference type="NCBIfam" id="NF037959">
    <property type="entry name" value="MFS_SpdSyn"/>
    <property type="match status" value="1"/>
</dbReference>